<feature type="domain" description="Resolvase/invertase-type recombinase catalytic" evidence="3">
    <location>
        <begin position="3"/>
        <end position="148"/>
    </location>
</feature>
<dbReference type="SUPFAM" id="SSF53041">
    <property type="entry name" value="Resolvase-like"/>
    <property type="match status" value="1"/>
</dbReference>
<comment type="caution">
    <text evidence="4">The sequence shown here is derived from an EMBL/GenBank/DDBJ whole genome shotgun (WGS) entry which is preliminary data.</text>
</comment>
<dbReference type="Gene3D" id="3.40.50.1390">
    <property type="entry name" value="Resolvase, N-terminal catalytic domain"/>
    <property type="match status" value="1"/>
</dbReference>
<proteinExistence type="inferred from homology"/>
<dbReference type="SMART" id="SM00857">
    <property type="entry name" value="Resolvase"/>
    <property type="match status" value="1"/>
</dbReference>
<dbReference type="PROSITE" id="PS51736">
    <property type="entry name" value="RECOMBINASES_3"/>
    <property type="match status" value="1"/>
</dbReference>
<accession>A0A2W0HMK4</accession>
<keyword evidence="5" id="KW-1185">Reference proteome</keyword>
<protein>
    <submittedName>
        <fullName evidence="4">Resolvase</fullName>
    </submittedName>
</protein>
<feature type="region of interest" description="Disordered" evidence="2">
    <location>
        <begin position="147"/>
        <end position="166"/>
    </location>
</feature>
<dbReference type="GO" id="GO:0003677">
    <property type="term" value="F:DNA binding"/>
    <property type="evidence" value="ECO:0007669"/>
    <property type="project" value="InterPro"/>
</dbReference>
<dbReference type="RefSeq" id="WP_110517853.1">
    <property type="nucleotide sequence ID" value="NZ_PDOF01000001.1"/>
</dbReference>
<dbReference type="InterPro" id="IPR006119">
    <property type="entry name" value="Resolv_N"/>
</dbReference>
<dbReference type="CDD" id="cd00338">
    <property type="entry name" value="Ser_Recombinase"/>
    <property type="match status" value="1"/>
</dbReference>
<dbReference type="EMBL" id="PDOF01000001">
    <property type="protein sequence ID" value="PYZ98109.1"/>
    <property type="molecule type" value="Genomic_DNA"/>
</dbReference>
<dbReference type="PANTHER" id="PTHR30461:SF26">
    <property type="entry name" value="RESOLVASE HOMOLOG YNEB"/>
    <property type="match status" value="1"/>
</dbReference>
<dbReference type="AlphaFoldDB" id="A0A2W0HMK4"/>
<sequence length="222" mass="25274">MKKAIIYTRVSTKKEEQETSLARQRSELERLAEEYSLTVVKIIEEQKSGYDIDRDGIFDMLAVFQEKEADTLLIQDDTRLGRGNAKMALIHQLHKLGISVCTVQDQGKLVLSETDSMVLDIVSIVEEHQRKLHNLKIRRGMKQAVDNGYKPQHNLANGSRGGRKKKDVPVEEIVRLRNNGLTFHELAATLRGLGFDLSKATAHRRYREYMKNGEENASIPTT</sequence>
<evidence type="ECO:0000256" key="2">
    <source>
        <dbReference type="SAM" id="MobiDB-lite"/>
    </source>
</evidence>
<dbReference type="Pfam" id="PF00239">
    <property type="entry name" value="Resolvase"/>
    <property type="match status" value="1"/>
</dbReference>
<organism evidence="4 5">
    <name type="scientific">Alteribacter lacisalsi</name>
    <dbReference type="NCBI Taxonomy" id="2045244"/>
    <lineage>
        <taxon>Bacteria</taxon>
        <taxon>Bacillati</taxon>
        <taxon>Bacillota</taxon>
        <taxon>Bacilli</taxon>
        <taxon>Bacillales</taxon>
        <taxon>Bacillaceae</taxon>
        <taxon>Alteribacter</taxon>
    </lineage>
</organism>
<gene>
    <name evidence="4" type="ORF">CR205_05805</name>
</gene>
<reference evidence="4 5" key="1">
    <citation type="submission" date="2017-10" db="EMBL/GenBank/DDBJ databases">
        <title>Bacillus sp. nov., a halophilic bacterium isolated from a Yangshapao Lake.</title>
        <authorList>
            <person name="Wang H."/>
        </authorList>
    </citation>
    <scope>NUCLEOTIDE SEQUENCE [LARGE SCALE GENOMIC DNA]</scope>
    <source>
        <strain evidence="4 5">YSP-3</strain>
    </source>
</reference>
<evidence type="ECO:0000259" key="3">
    <source>
        <dbReference type="PROSITE" id="PS51736"/>
    </source>
</evidence>
<dbReference type="Proteomes" id="UP000248066">
    <property type="component" value="Unassembled WGS sequence"/>
</dbReference>
<dbReference type="PANTHER" id="PTHR30461">
    <property type="entry name" value="DNA-INVERTASE FROM LAMBDOID PROPHAGE"/>
    <property type="match status" value="1"/>
</dbReference>
<name>A0A2W0HMK4_9BACI</name>
<comment type="similarity">
    <text evidence="1">Belongs to the site-specific recombinase resolvase family.</text>
</comment>
<dbReference type="OrthoDB" id="2731197at2"/>
<evidence type="ECO:0000256" key="1">
    <source>
        <dbReference type="ARBA" id="ARBA00009913"/>
    </source>
</evidence>
<dbReference type="InterPro" id="IPR036162">
    <property type="entry name" value="Resolvase-like_N_sf"/>
</dbReference>
<dbReference type="InterPro" id="IPR050639">
    <property type="entry name" value="SSR_resolvase"/>
</dbReference>
<dbReference type="GO" id="GO:0000150">
    <property type="term" value="F:DNA strand exchange activity"/>
    <property type="evidence" value="ECO:0007669"/>
    <property type="project" value="InterPro"/>
</dbReference>
<evidence type="ECO:0000313" key="4">
    <source>
        <dbReference type="EMBL" id="PYZ98109.1"/>
    </source>
</evidence>
<evidence type="ECO:0000313" key="5">
    <source>
        <dbReference type="Proteomes" id="UP000248066"/>
    </source>
</evidence>